<evidence type="ECO:0000313" key="1">
    <source>
        <dbReference type="EMBL" id="ABM71985.1"/>
    </source>
</evidence>
<dbReference type="RefSeq" id="WP_011820090.1">
    <property type="nucleotide sequence ID" value="NC_008817.1"/>
</dbReference>
<accession>A2BW24</accession>
<evidence type="ECO:0000313" key="2">
    <source>
        <dbReference type="Proteomes" id="UP000001589"/>
    </source>
</evidence>
<sequence length="96" mass="11554">MYRSESIINNLFLEVDSLSLRITNIKNAYYNTFHDGLRKRLFNEDKNITQRLNEIYSIAKMLKQRTSENINFSSLLVEKCQRTIEQKRTEKNLFFL</sequence>
<dbReference type="OrthoDB" id="540881at2"/>
<proteinExistence type="predicted"/>
<dbReference type="AlphaFoldDB" id="A2BW24"/>
<reference evidence="1 2" key="1">
    <citation type="journal article" date="2007" name="PLoS Genet.">
        <title>Patterns and implications of gene gain and loss in the evolution of Prochlorococcus.</title>
        <authorList>
            <person name="Kettler G.C."/>
            <person name="Martiny A.C."/>
            <person name="Huang K."/>
            <person name="Zucker J."/>
            <person name="Coleman M.L."/>
            <person name="Rodrigue S."/>
            <person name="Chen F."/>
            <person name="Lapidus A."/>
            <person name="Ferriera S."/>
            <person name="Johnson J."/>
            <person name="Steglich C."/>
            <person name="Church G.M."/>
            <person name="Richardson P."/>
            <person name="Chisholm S.W."/>
        </authorList>
    </citation>
    <scope>NUCLEOTIDE SEQUENCE [LARGE SCALE GENOMIC DNA]</scope>
    <source>
        <strain evidence="1 2">MIT 9515</strain>
    </source>
</reference>
<organism evidence="1 2">
    <name type="scientific">Prochlorococcus marinus (strain MIT 9515)</name>
    <dbReference type="NCBI Taxonomy" id="167542"/>
    <lineage>
        <taxon>Bacteria</taxon>
        <taxon>Bacillati</taxon>
        <taxon>Cyanobacteriota</taxon>
        <taxon>Cyanophyceae</taxon>
        <taxon>Synechococcales</taxon>
        <taxon>Prochlorococcaceae</taxon>
        <taxon>Prochlorococcus</taxon>
    </lineage>
</organism>
<dbReference type="EMBL" id="CP000552">
    <property type="protein sequence ID" value="ABM71985.1"/>
    <property type="molecule type" value="Genomic_DNA"/>
</dbReference>
<dbReference type="KEGG" id="pmc:P9515_07761"/>
<name>A2BW24_PROM5</name>
<dbReference type="Proteomes" id="UP000001589">
    <property type="component" value="Chromosome"/>
</dbReference>
<dbReference type="HOGENOM" id="CLU_2357455_0_0_3"/>
<protein>
    <submittedName>
        <fullName evidence="1">Uncharacterized protein</fullName>
    </submittedName>
</protein>
<gene>
    <name evidence="1" type="ordered locus">P9515_07761</name>
</gene>
<dbReference type="STRING" id="167542.P9515_07761"/>
<dbReference type="GeneID" id="60200328"/>